<proteinExistence type="inferred from homology"/>
<gene>
    <name evidence="9" type="ORF">C2845_PM06G20680</name>
</gene>
<evidence type="ECO:0000256" key="3">
    <source>
        <dbReference type="ARBA" id="ARBA00022729"/>
    </source>
</evidence>
<evidence type="ECO:0000313" key="10">
    <source>
        <dbReference type="Proteomes" id="UP000275267"/>
    </source>
</evidence>
<reference evidence="10" key="1">
    <citation type="journal article" date="2019" name="Nat. Commun.">
        <title>The genome of broomcorn millet.</title>
        <authorList>
            <person name="Zou C."/>
            <person name="Miki D."/>
            <person name="Li D."/>
            <person name="Tang Q."/>
            <person name="Xiao L."/>
            <person name="Rajput S."/>
            <person name="Deng P."/>
            <person name="Jia W."/>
            <person name="Huang R."/>
            <person name="Zhang M."/>
            <person name="Sun Y."/>
            <person name="Hu J."/>
            <person name="Fu X."/>
            <person name="Schnable P.S."/>
            <person name="Li F."/>
            <person name="Zhang H."/>
            <person name="Feng B."/>
            <person name="Zhu X."/>
            <person name="Liu R."/>
            <person name="Schnable J.C."/>
            <person name="Zhu J.-K."/>
            <person name="Zhang H."/>
        </authorList>
    </citation>
    <scope>NUCLEOTIDE SEQUENCE [LARGE SCALE GENOMIC DNA]</scope>
</reference>
<dbReference type="PANTHER" id="PTHR31769">
    <property type="entry name" value="OS07G0462200 PROTEIN-RELATED"/>
    <property type="match status" value="1"/>
</dbReference>
<keyword evidence="4 8" id="KW-1133">Transmembrane helix</keyword>
<feature type="transmembrane region" description="Helical" evidence="8">
    <location>
        <begin position="134"/>
        <end position="155"/>
    </location>
</feature>
<keyword evidence="10" id="KW-1185">Reference proteome</keyword>
<dbReference type="OrthoDB" id="690755at2759"/>
<feature type="compositionally biased region" description="Polar residues" evidence="7">
    <location>
        <begin position="200"/>
        <end position="215"/>
    </location>
</feature>
<dbReference type="AlphaFoldDB" id="A0A3L6RAT0"/>
<keyword evidence="3" id="KW-0732">Signal</keyword>
<dbReference type="InterPro" id="IPR052222">
    <property type="entry name" value="DESIGUAL"/>
</dbReference>
<comment type="subcellular location">
    <subcellularLocation>
        <location evidence="1">Endomembrane system</location>
        <topology evidence="1">Multi-pass membrane protein</topology>
    </subcellularLocation>
</comment>
<protein>
    <submittedName>
        <fullName evidence="9">Uncharacterized protein</fullName>
    </submittedName>
</protein>
<evidence type="ECO:0000256" key="8">
    <source>
        <dbReference type="SAM" id="Phobius"/>
    </source>
</evidence>
<organism evidence="9 10">
    <name type="scientific">Panicum miliaceum</name>
    <name type="common">Proso millet</name>
    <name type="synonym">Broomcorn millet</name>
    <dbReference type="NCBI Taxonomy" id="4540"/>
    <lineage>
        <taxon>Eukaryota</taxon>
        <taxon>Viridiplantae</taxon>
        <taxon>Streptophyta</taxon>
        <taxon>Embryophyta</taxon>
        <taxon>Tracheophyta</taxon>
        <taxon>Spermatophyta</taxon>
        <taxon>Magnoliopsida</taxon>
        <taxon>Liliopsida</taxon>
        <taxon>Poales</taxon>
        <taxon>Poaceae</taxon>
        <taxon>PACMAD clade</taxon>
        <taxon>Panicoideae</taxon>
        <taxon>Panicodae</taxon>
        <taxon>Paniceae</taxon>
        <taxon>Panicinae</taxon>
        <taxon>Panicum</taxon>
        <taxon>Panicum sect. Panicum</taxon>
    </lineage>
</organism>
<accession>A0A3L6RAT0</accession>
<evidence type="ECO:0000256" key="6">
    <source>
        <dbReference type="ARBA" id="ARBA00029467"/>
    </source>
</evidence>
<evidence type="ECO:0000256" key="2">
    <source>
        <dbReference type="ARBA" id="ARBA00022692"/>
    </source>
</evidence>
<name>A0A3L6RAT0_PANMI</name>
<dbReference type="EMBL" id="PQIB02000009">
    <property type="protein sequence ID" value="RLM99431.1"/>
    <property type="molecule type" value="Genomic_DNA"/>
</dbReference>
<feature type="transmembrane region" description="Helical" evidence="8">
    <location>
        <begin position="94"/>
        <end position="114"/>
    </location>
</feature>
<sequence>MAIKMDKTTIIVCSVVGSLGVLSAILGFSAEETKLTPYTILVYGDDCIYPPNPALGLGVCAAIFLLVAQVTFSAVGGCCGCCKSRSIPSETKRIVGIVCAVFSWIAAVIAWALLIEGASWNANVVRETAPFCPYLKDGIFACAGVLALAATALGITSFSMLHRQPVAPAAAVVGAGAPNKPGEQSPPPAIVVMGQPLFPQASTPEPQQPSESHQVPPNAAHPQEYGEAPQNPQSPPPAAARDNGPTSHASNQEFPAQERPADAAAAPPAVASAPPEAGRPGELPPPPLGVAVDQSVAQLPLHQLHVPNVIPAPQVGVEIPVPVPSTAPQQGTGGYGQVIGQEIAKAGVKIIAQVVGNSLFSGSTTASTTLSGAGDILLSVMTDPTVGAVVQAIN</sequence>
<dbReference type="GO" id="GO:0012505">
    <property type="term" value="C:endomembrane system"/>
    <property type="evidence" value="ECO:0007669"/>
    <property type="project" value="UniProtKB-SubCell"/>
</dbReference>
<dbReference type="InterPro" id="IPR009606">
    <property type="entry name" value="DEAL/Modifying_wall_lignin1/2"/>
</dbReference>
<evidence type="ECO:0000256" key="5">
    <source>
        <dbReference type="ARBA" id="ARBA00023136"/>
    </source>
</evidence>
<feature type="compositionally biased region" description="Polar residues" evidence="7">
    <location>
        <begin position="244"/>
        <end position="254"/>
    </location>
</feature>
<evidence type="ECO:0000256" key="1">
    <source>
        <dbReference type="ARBA" id="ARBA00004127"/>
    </source>
</evidence>
<evidence type="ECO:0000256" key="4">
    <source>
        <dbReference type="ARBA" id="ARBA00022989"/>
    </source>
</evidence>
<evidence type="ECO:0000313" key="9">
    <source>
        <dbReference type="EMBL" id="RLM99431.1"/>
    </source>
</evidence>
<dbReference type="Proteomes" id="UP000275267">
    <property type="component" value="Unassembled WGS sequence"/>
</dbReference>
<comment type="caution">
    <text evidence="9">The sequence shown here is derived from an EMBL/GenBank/DDBJ whole genome shotgun (WGS) entry which is preliminary data.</text>
</comment>
<feature type="compositionally biased region" description="Low complexity" evidence="7">
    <location>
        <begin position="255"/>
        <end position="281"/>
    </location>
</feature>
<comment type="similarity">
    <text evidence="6">Belongs to the DESIGUAL family.</text>
</comment>
<keyword evidence="5 8" id="KW-0472">Membrane</keyword>
<feature type="region of interest" description="Disordered" evidence="7">
    <location>
        <begin position="198"/>
        <end position="290"/>
    </location>
</feature>
<keyword evidence="2 8" id="KW-0812">Transmembrane</keyword>
<evidence type="ECO:0000256" key="7">
    <source>
        <dbReference type="SAM" id="MobiDB-lite"/>
    </source>
</evidence>
<feature type="transmembrane region" description="Helical" evidence="8">
    <location>
        <begin position="54"/>
        <end position="82"/>
    </location>
</feature>
<dbReference type="Pfam" id="PF06749">
    <property type="entry name" value="DUF1218"/>
    <property type="match status" value="1"/>
</dbReference>